<keyword evidence="4" id="KW-1003">Cell membrane</keyword>
<evidence type="ECO:0000313" key="11">
    <source>
        <dbReference type="EMBL" id="XBJ30194.1"/>
    </source>
</evidence>
<evidence type="ECO:0000256" key="5">
    <source>
        <dbReference type="ARBA" id="ARBA00022519"/>
    </source>
</evidence>
<dbReference type="InterPro" id="IPR003439">
    <property type="entry name" value="ABC_transporter-like_ATP-bd"/>
</dbReference>
<evidence type="ECO:0000256" key="3">
    <source>
        <dbReference type="ARBA" id="ARBA00022448"/>
    </source>
</evidence>
<dbReference type="RefSeq" id="WP_134238373.1">
    <property type="nucleotide sequence ID" value="NZ_CP155620.1"/>
</dbReference>
<evidence type="ECO:0000256" key="8">
    <source>
        <dbReference type="ARBA" id="ARBA00022967"/>
    </source>
</evidence>
<keyword evidence="3" id="KW-0813">Transport</keyword>
<dbReference type="GO" id="GO:0005886">
    <property type="term" value="C:plasma membrane"/>
    <property type="evidence" value="ECO:0007669"/>
    <property type="project" value="UniProtKB-SubCell"/>
</dbReference>
<evidence type="ECO:0000259" key="10">
    <source>
        <dbReference type="PROSITE" id="PS50893"/>
    </source>
</evidence>
<dbReference type="InterPro" id="IPR017871">
    <property type="entry name" value="ABC_transporter-like_CS"/>
</dbReference>
<dbReference type="PROSITE" id="PS00211">
    <property type="entry name" value="ABC_TRANSPORTER_1"/>
    <property type="match status" value="1"/>
</dbReference>
<dbReference type="PANTHER" id="PTHR43297">
    <property type="entry name" value="OLIGOPEPTIDE TRANSPORT ATP-BINDING PROTEIN APPD"/>
    <property type="match status" value="1"/>
</dbReference>
<dbReference type="EMBL" id="CP155620">
    <property type="protein sequence ID" value="XBJ30194.1"/>
    <property type="molecule type" value="Genomic_DNA"/>
</dbReference>
<feature type="domain" description="ABC transporter" evidence="10">
    <location>
        <begin position="1"/>
        <end position="244"/>
    </location>
</feature>
<keyword evidence="7 11" id="KW-0067">ATP-binding</keyword>
<accession>A0AAU7EB67</accession>
<dbReference type="InterPro" id="IPR003593">
    <property type="entry name" value="AAA+_ATPase"/>
</dbReference>
<dbReference type="SUPFAM" id="SSF52540">
    <property type="entry name" value="P-loop containing nucleoside triphosphate hydrolases"/>
    <property type="match status" value="1"/>
</dbReference>
<dbReference type="AlphaFoldDB" id="A0AAU7EB67"/>
<proteinExistence type="inferred from homology"/>
<keyword evidence="6" id="KW-0547">Nucleotide-binding</keyword>
<protein>
    <submittedName>
        <fullName evidence="11">ATP-binding cassette domain-containing protein</fullName>
    </submittedName>
</protein>
<dbReference type="PANTHER" id="PTHR43297:SF14">
    <property type="entry name" value="ATPASE AAA-TYPE CORE DOMAIN-CONTAINING PROTEIN"/>
    <property type="match status" value="1"/>
</dbReference>
<evidence type="ECO:0000256" key="6">
    <source>
        <dbReference type="ARBA" id="ARBA00022741"/>
    </source>
</evidence>
<reference evidence="11" key="1">
    <citation type="submission" date="2024-05" db="EMBL/GenBank/DDBJ databases">
        <title>Campylobacter coli isolated from environmental waters in Slovenia.</title>
        <authorList>
            <person name="Zautner A.E."/>
            <person name="Bunk B."/>
            <person name="Riedel T."/>
            <person name="Sproeer C."/>
        </authorList>
    </citation>
    <scope>NUCLEOTIDE SEQUENCE</scope>
    <source>
        <strain evidence="11">CCS1377</strain>
    </source>
</reference>
<keyword evidence="8" id="KW-1278">Translocase</keyword>
<dbReference type="InterPro" id="IPR027417">
    <property type="entry name" value="P-loop_NTPase"/>
</dbReference>
<dbReference type="GO" id="GO:0005524">
    <property type="term" value="F:ATP binding"/>
    <property type="evidence" value="ECO:0007669"/>
    <property type="project" value="UniProtKB-KW"/>
</dbReference>
<keyword evidence="9" id="KW-0472">Membrane</keyword>
<sequence length="254" mass="29332">MCVRNLNCQVGDKKLLENISLNLEEKQALAIIGKSGSGKSLLARSLLALLDRDFYLRADEFFVDEIKPLKANSKTLQILRTRVALVFQDVMASFYPFLDVGALFHLILKTHTRLNAKMRKEKAFFYLHRFGLENLELIWHSYVHQLSVGMARRVSLALALVCEPRYLICDEITCSLDHENELRIYEFLKELKKDLGIILITHDLNGARELADEILVLEEGKCIEKALKDEFFQAPKSEYAKNLLAEFKKEKYCF</sequence>
<evidence type="ECO:0000256" key="9">
    <source>
        <dbReference type="ARBA" id="ARBA00023136"/>
    </source>
</evidence>
<dbReference type="SMART" id="SM00382">
    <property type="entry name" value="AAA"/>
    <property type="match status" value="1"/>
</dbReference>
<comment type="similarity">
    <text evidence="2">Belongs to the ABC transporter superfamily.</text>
</comment>
<evidence type="ECO:0000256" key="7">
    <source>
        <dbReference type="ARBA" id="ARBA00022840"/>
    </source>
</evidence>
<name>A0AAU7EB67_9BACT</name>
<dbReference type="InterPro" id="IPR050388">
    <property type="entry name" value="ABC_Ni/Peptide_Import"/>
</dbReference>
<evidence type="ECO:0000256" key="2">
    <source>
        <dbReference type="ARBA" id="ARBA00005417"/>
    </source>
</evidence>
<keyword evidence="5" id="KW-0997">Cell inner membrane</keyword>
<dbReference type="GO" id="GO:0016887">
    <property type="term" value="F:ATP hydrolysis activity"/>
    <property type="evidence" value="ECO:0007669"/>
    <property type="project" value="InterPro"/>
</dbReference>
<dbReference type="Gene3D" id="3.40.50.300">
    <property type="entry name" value="P-loop containing nucleotide triphosphate hydrolases"/>
    <property type="match status" value="1"/>
</dbReference>
<evidence type="ECO:0000256" key="1">
    <source>
        <dbReference type="ARBA" id="ARBA00004417"/>
    </source>
</evidence>
<evidence type="ECO:0000256" key="4">
    <source>
        <dbReference type="ARBA" id="ARBA00022475"/>
    </source>
</evidence>
<organism evidence="11">
    <name type="scientific">Campylobacter sp. CCS1377</name>
    <dbReference type="NCBI Taxonomy" id="3158229"/>
    <lineage>
        <taxon>Bacteria</taxon>
        <taxon>Pseudomonadati</taxon>
        <taxon>Campylobacterota</taxon>
        <taxon>Epsilonproteobacteria</taxon>
        <taxon>Campylobacterales</taxon>
        <taxon>Campylobacteraceae</taxon>
        <taxon>Campylobacter</taxon>
    </lineage>
</organism>
<dbReference type="Pfam" id="PF00005">
    <property type="entry name" value="ABC_tran"/>
    <property type="match status" value="1"/>
</dbReference>
<comment type="subcellular location">
    <subcellularLocation>
        <location evidence="1">Cell inner membrane</location>
        <topology evidence="1">Peripheral membrane protein</topology>
    </subcellularLocation>
</comment>
<gene>
    <name evidence="11" type="ORF">AAH949_00925</name>
</gene>
<dbReference type="PROSITE" id="PS50893">
    <property type="entry name" value="ABC_TRANSPORTER_2"/>
    <property type="match status" value="1"/>
</dbReference>